<dbReference type="Gene3D" id="3.90.550.10">
    <property type="entry name" value="Spore Coat Polysaccharide Biosynthesis Protein SpsA, Chain A"/>
    <property type="match status" value="1"/>
</dbReference>
<keyword evidence="7" id="KW-1185">Reference proteome</keyword>
<dbReference type="SUPFAM" id="SSF53448">
    <property type="entry name" value="Nucleotide-diphospho-sugar transferases"/>
    <property type="match status" value="1"/>
</dbReference>
<accession>A0ABS2KSX3</accession>
<gene>
    <name evidence="5" type="primary">fbiD</name>
    <name evidence="6" type="ORF">JOE42_001755</name>
</gene>
<dbReference type="Pfam" id="PF01983">
    <property type="entry name" value="CofC"/>
    <property type="match status" value="1"/>
</dbReference>
<feature type="binding site" evidence="5">
    <location>
        <position position="175"/>
    </location>
    <ligand>
        <name>phosphoenolpyruvate</name>
        <dbReference type="ChEBI" id="CHEBI:58702"/>
    </ligand>
</feature>
<keyword evidence="2 5" id="KW-0548">Nucleotidyltransferase</keyword>
<comment type="function">
    <text evidence="5">Guanylyltransferase that catalyzes the activation of phosphoenolpyruvate (PEP) as enolpyruvoyl-2-diphospho-5'-guanosine, via the condensation of PEP with GTP. It is involved in the biosynthesis of coenzyme F420, a hydride carrier cofactor.</text>
</comment>
<evidence type="ECO:0000256" key="4">
    <source>
        <dbReference type="ARBA" id="ARBA00023134"/>
    </source>
</evidence>
<name>A0ABS2KSX3_9NOCA</name>
<comment type="catalytic activity">
    <reaction evidence="5">
        <text>phosphoenolpyruvate + GTP + H(+) = enolpyruvoyl-2-diphospho-5'-guanosine + diphosphate</text>
        <dbReference type="Rhea" id="RHEA:30519"/>
        <dbReference type="ChEBI" id="CHEBI:15378"/>
        <dbReference type="ChEBI" id="CHEBI:33019"/>
        <dbReference type="ChEBI" id="CHEBI:37565"/>
        <dbReference type="ChEBI" id="CHEBI:58702"/>
        <dbReference type="ChEBI" id="CHEBI:143701"/>
        <dbReference type="EC" id="2.7.7.105"/>
    </reaction>
</comment>
<protein>
    <recommendedName>
        <fullName evidence="5">Phosphoenolpyruvate guanylyltransferase</fullName>
        <shortName evidence="5">PEP guanylyltransferase</shortName>
        <ecNumber evidence="5">2.7.7.105</ecNumber>
    </recommendedName>
</protein>
<evidence type="ECO:0000313" key="7">
    <source>
        <dbReference type="Proteomes" id="UP000703038"/>
    </source>
</evidence>
<dbReference type="PANTHER" id="PTHR40392:SF1">
    <property type="entry name" value="2-PHOSPHO-L-LACTATE GUANYLYLTRANSFERASE"/>
    <property type="match status" value="1"/>
</dbReference>
<feature type="binding site" evidence="5">
    <location>
        <position position="178"/>
    </location>
    <ligand>
        <name>phosphoenolpyruvate</name>
        <dbReference type="ChEBI" id="CHEBI:58702"/>
    </ligand>
</feature>
<dbReference type="Proteomes" id="UP000703038">
    <property type="component" value="Unassembled WGS sequence"/>
</dbReference>
<reference evidence="6 7" key="1">
    <citation type="submission" date="2021-01" db="EMBL/GenBank/DDBJ databases">
        <title>Genomics of switchgrass bacterial isolates.</title>
        <authorList>
            <person name="Shade A."/>
        </authorList>
    </citation>
    <scope>NUCLEOTIDE SEQUENCE [LARGE SCALE GENOMIC DNA]</scope>
    <source>
        <strain evidence="6 7">PvP111</strain>
    </source>
</reference>
<comment type="caution">
    <text evidence="6">The sequence shown here is derived from an EMBL/GenBank/DDBJ whole genome shotgun (WGS) entry which is preliminary data.</text>
</comment>
<dbReference type="EC" id="2.7.7.105" evidence="5"/>
<evidence type="ECO:0000256" key="3">
    <source>
        <dbReference type="ARBA" id="ARBA00022741"/>
    </source>
</evidence>
<dbReference type="EMBL" id="JAFBBK010000001">
    <property type="protein sequence ID" value="MBM7415022.1"/>
    <property type="molecule type" value="Genomic_DNA"/>
</dbReference>
<comment type="similarity">
    <text evidence="5">Belongs to the CofC family.</text>
</comment>
<sequence>MSTPSRPPTDTAPRRGVHLVLAVKNLVDAKSRLSTTFPGDERAELVLAMLRDTASAAAAADVVTGWSVVTPDARVASVAVALGGHTVSEPESGAATTVERLNRALSAADDAISDAHGGDVIALQADLPALRTAELVAAYAAAPPDTRSVVIDHTGTGTSALIVRGRPRRLEPRFGPDSASRHVDSGAFPLLGTWPGLRLDVDTADDVRAALDLGVGPHTAAMLAELGWTAAR</sequence>
<evidence type="ECO:0000256" key="2">
    <source>
        <dbReference type="ARBA" id="ARBA00022695"/>
    </source>
</evidence>
<dbReference type="PANTHER" id="PTHR40392">
    <property type="entry name" value="2-PHOSPHO-L-LACTATE GUANYLYLTRANSFERASE"/>
    <property type="match status" value="1"/>
</dbReference>
<organism evidence="6 7">
    <name type="scientific">Rhodococcoides corynebacterioides</name>
    <dbReference type="NCBI Taxonomy" id="53972"/>
    <lineage>
        <taxon>Bacteria</taxon>
        <taxon>Bacillati</taxon>
        <taxon>Actinomycetota</taxon>
        <taxon>Actinomycetes</taxon>
        <taxon>Mycobacteriales</taxon>
        <taxon>Nocardiaceae</taxon>
        <taxon>Rhodococcoides</taxon>
    </lineage>
</organism>
<dbReference type="HAMAP" id="MF_02114">
    <property type="entry name" value="CofC"/>
    <property type="match status" value="1"/>
</dbReference>
<dbReference type="NCBIfam" id="TIGR03552">
    <property type="entry name" value="F420_cofC"/>
    <property type="match status" value="1"/>
</dbReference>
<evidence type="ECO:0000256" key="1">
    <source>
        <dbReference type="ARBA" id="ARBA00022679"/>
    </source>
</evidence>
<keyword evidence="3 5" id="KW-0547">Nucleotide-binding</keyword>
<dbReference type="RefSeq" id="WP_204867942.1">
    <property type="nucleotide sequence ID" value="NZ_JAFBBK010000001.1"/>
</dbReference>
<dbReference type="GO" id="GO:0043814">
    <property type="term" value="F:phospholactate guanylyltransferase activity"/>
    <property type="evidence" value="ECO:0007669"/>
    <property type="project" value="UniProtKB-EC"/>
</dbReference>
<keyword evidence="1 5" id="KW-0808">Transferase</keyword>
<dbReference type="InterPro" id="IPR002835">
    <property type="entry name" value="CofC"/>
</dbReference>
<dbReference type="InterPro" id="IPR029044">
    <property type="entry name" value="Nucleotide-diphossugar_trans"/>
</dbReference>
<feature type="binding site" evidence="5">
    <location>
        <position position="158"/>
    </location>
    <ligand>
        <name>phosphoenolpyruvate</name>
        <dbReference type="ChEBI" id="CHEBI:58702"/>
    </ligand>
</feature>
<evidence type="ECO:0000256" key="5">
    <source>
        <dbReference type="HAMAP-Rule" id="MF_02114"/>
    </source>
</evidence>
<evidence type="ECO:0000313" key="6">
    <source>
        <dbReference type="EMBL" id="MBM7415022.1"/>
    </source>
</evidence>
<proteinExistence type="inferred from homology"/>
<keyword evidence="4 5" id="KW-0342">GTP-binding</keyword>
<comment type="pathway">
    <text evidence="5">Cofactor biosynthesis; coenzyme F420 biosynthesis.</text>
</comment>